<accession>A0A5P6P8U8</accession>
<evidence type="ECO:0000259" key="2">
    <source>
        <dbReference type="Pfam" id="PF00149"/>
    </source>
</evidence>
<dbReference type="InterPro" id="IPR029052">
    <property type="entry name" value="Metallo-depent_PP-like"/>
</dbReference>
<evidence type="ECO:0000313" key="4">
    <source>
        <dbReference type="Proteomes" id="UP000325641"/>
    </source>
</evidence>
<dbReference type="Proteomes" id="UP000325641">
    <property type="component" value="Chromosome"/>
</dbReference>
<dbReference type="EMBL" id="CP044543">
    <property type="protein sequence ID" value="QFI74809.1"/>
    <property type="molecule type" value="Genomic_DNA"/>
</dbReference>
<dbReference type="Pfam" id="PF00149">
    <property type="entry name" value="Metallophos"/>
    <property type="match status" value="1"/>
</dbReference>
<dbReference type="AlphaFoldDB" id="A0A5P6P8U8"/>
<evidence type="ECO:0000256" key="1">
    <source>
        <dbReference type="SAM" id="MobiDB-lite"/>
    </source>
</evidence>
<feature type="region of interest" description="Disordered" evidence="1">
    <location>
        <begin position="1"/>
        <end position="69"/>
    </location>
</feature>
<dbReference type="Gene3D" id="3.60.21.10">
    <property type="match status" value="1"/>
</dbReference>
<gene>
    <name evidence="3" type="ORF">F8237_21800</name>
</gene>
<dbReference type="KEGG" id="bbet:F8237_21800"/>
<dbReference type="GO" id="GO:0016787">
    <property type="term" value="F:hydrolase activity"/>
    <property type="evidence" value="ECO:0007669"/>
    <property type="project" value="InterPro"/>
</dbReference>
<dbReference type="SUPFAM" id="SSF56300">
    <property type="entry name" value="Metallo-dependent phosphatases"/>
    <property type="match status" value="1"/>
</dbReference>
<feature type="compositionally biased region" description="Basic and acidic residues" evidence="1">
    <location>
        <begin position="14"/>
        <end position="34"/>
    </location>
</feature>
<reference evidence="4" key="1">
    <citation type="submission" date="2019-10" db="EMBL/GenBank/DDBJ databases">
        <title>Complete Genome Sequence of Bradyrhizobium betae type strain PL7HG1T.</title>
        <authorList>
            <person name="Bromfield E.S.P."/>
            <person name="Cloutier S."/>
        </authorList>
    </citation>
    <scope>NUCLEOTIDE SEQUENCE [LARGE SCALE GENOMIC DNA]</scope>
    <source>
        <strain evidence="4">PL7HG1</strain>
    </source>
</reference>
<protein>
    <recommendedName>
        <fullName evidence="2">Calcineurin-like phosphoesterase domain-containing protein</fullName>
    </recommendedName>
</protein>
<feature type="domain" description="Calcineurin-like phosphoesterase" evidence="2">
    <location>
        <begin position="85"/>
        <end position="192"/>
    </location>
</feature>
<dbReference type="OrthoDB" id="5380073at2"/>
<evidence type="ECO:0000313" key="3">
    <source>
        <dbReference type="EMBL" id="QFI74809.1"/>
    </source>
</evidence>
<sequence length="267" mass="29954">MSAPGCAETPSGGPRDEPACEFRDRAGPRRRPSEGRQGPGLQARGPDLRARRRGHRHDRQPGRRRRRELDVVRAKRTIAVKHATWLFADPHFGHESIIRMCGRPFANVAEMNQTMADAWRKVVKPGDDIIVVGDFAHRMPVDQLRKLFDSLPGNKHIVLGNHDGEETRELPWASQRDIAFVSIDGTRCVLCHYALRTWPCIRKGALMLYGHSHGRLPGNSQSMDIGVDVFGWAPLRLNQIKAHLATLPPLVDPEAGDDFENNESVKP</sequence>
<dbReference type="InterPro" id="IPR004843">
    <property type="entry name" value="Calcineurin-like_PHP"/>
</dbReference>
<name>A0A5P6P8U8_9BRAD</name>
<organism evidence="3 4">
    <name type="scientific">Bradyrhizobium betae</name>
    <dbReference type="NCBI Taxonomy" id="244734"/>
    <lineage>
        <taxon>Bacteria</taxon>
        <taxon>Pseudomonadati</taxon>
        <taxon>Pseudomonadota</taxon>
        <taxon>Alphaproteobacteria</taxon>
        <taxon>Hyphomicrobiales</taxon>
        <taxon>Nitrobacteraceae</taxon>
        <taxon>Bradyrhizobium</taxon>
    </lineage>
</organism>
<feature type="compositionally biased region" description="Basic residues" evidence="1">
    <location>
        <begin position="50"/>
        <end position="66"/>
    </location>
</feature>
<proteinExistence type="predicted"/>